<evidence type="ECO:0000313" key="1">
    <source>
        <dbReference type="EMBL" id="AIG43758.1"/>
    </source>
</evidence>
<proteinExistence type="predicted"/>
<gene>
    <name evidence="1" type="ORF">ID09_06840</name>
</gene>
<reference evidence="1 2" key="1">
    <citation type="journal article" date="2014" name="Genome Announc.">
        <title>Whole-Genome Sequence of Streptococcus suis Serotype 4 Reference Strain 6407.</title>
        <authorList>
            <person name="Wang K."/>
            <person name="Chen J."/>
            <person name="Yao H."/>
            <person name="Lu C."/>
        </authorList>
    </citation>
    <scope>NUCLEOTIDE SEQUENCE [LARGE SCALE GENOMIC DNA]</scope>
    <source>
        <strain evidence="1">6407</strain>
    </source>
</reference>
<protein>
    <submittedName>
        <fullName evidence="1">Uncharacterized protein</fullName>
    </submittedName>
</protein>
<sequence>MKQANSKLAALTLITTLAVTSVIGTTVHADVQEKADQAVSRGFKPIDDESLRKALGNSNPQNYTIRAKLPENTNLKSQGISITARVEIPSKSSENSSWFWNLWNRFTTFVKNIFS</sequence>
<organism evidence="1 2">
    <name type="scientific">Streptococcus suis 6407</name>
    <dbReference type="NCBI Taxonomy" id="1214179"/>
    <lineage>
        <taxon>Bacteria</taxon>
        <taxon>Bacillati</taxon>
        <taxon>Bacillota</taxon>
        <taxon>Bacilli</taxon>
        <taxon>Lactobacillales</taxon>
        <taxon>Streptococcaceae</taxon>
        <taxon>Streptococcus</taxon>
    </lineage>
</organism>
<dbReference type="RefSeq" id="WP_024381572.1">
    <property type="nucleotide sequence ID" value="NZ_ALLE01000052.1"/>
</dbReference>
<accession>A0A075SIU3</accession>
<dbReference type="EMBL" id="CP008921">
    <property type="protein sequence ID" value="AIG43758.1"/>
    <property type="molecule type" value="Genomic_DNA"/>
</dbReference>
<name>A0A075SIU3_STRSU</name>
<evidence type="ECO:0000313" key="2">
    <source>
        <dbReference type="Proteomes" id="UP000028185"/>
    </source>
</evidence>
<dbReference type="PATRIC" id="fig|1214179.4.peg.1341"/>
<dbReference type="AlphaFoldDB" id="A0A075SIU3"/>
<dbReference type="HOGENOM" id="CLU_2169722_0_0_9"/>
<dbReference type="Proteomes" id="UP000028185">
    <property type="component" value="Chromosome"/>
</dbReference>